<protein>
    <submittedName>
        <fullName evidence="2">Uncharacterized protein</fullName>
    </submittedName>
</protein>
<dbReference type="RefSeq" id="XP_023626707.1">
    <property type="nucleotide sequence ID" value="XM_023770939.1"/>
</dbReference>
<organism evidence="2 3">
    <name type="scientific">Ramularia collo-cygni</name>
    <dbReference type="NCBI Taxonomy" id="112498"/>
    <lineage>
        <taxon>Eukaryota</taxon>
        <taxon>Fungi</taxon>
        <taxon>Dikarya</taxon>
        <taxon>Ascomycota</taxon>
        <taxon>Pezizomycotina</taxon>
        <taxon>Dothideomycetes</taxon>
        <taxon>Dothideomycetidae</taxon>
        <taxon>Mycosphaerellales</taxon>
        <taxon>Mycosphaerellaceae</taxon>
        <taxon>Ramularia</taxon>
    </lineage>
</organism>
<gene>
    <name evidence="2" type="ORF">RCC_05673</name>
</gene>
<feature type="compositionally biased region" description="Polar residues" evidence="1">
    <location>
        <begin position="29"/>
        <end position="49"/>
    </location>
</feature>
<reference evidence="2 3" key="1">
    <citation type="submission" date="2016-03" db="EMBL/GenBank/DDBJ databases">
        <authorList>
            <person name="Ploux O."/>
        </authorList>
    </citation>
    <scope>NUCLEOTIDE SEQUENCE [LARGE SCALE GENOMIC DNA]</scope>
    <source>
        <strain evidence="2 3">URUG2</strain>
    </source>
</reference>
<proteinExistence type="predicted"/>
<sequence length="69" mass="7461">MFFSTSNKSAASSVKAKSTPSASTRQNKDTSSPSTRNNSVEFESAGQKQSSRKANRFNPECLVLLATMK</sequence>
<dbReference type="AlphaFoldDB" id="A0A2D3V539"/>
<evidence type="ECO:0000313" key="3">
    <source>
        <dbReference type="Proteomes" id="UP000225277"/>
    </source>
</evidence>
<dbReference type="Proteomes" id="UP000225277">
    <property type="component" value="Unassembled WGS sequence"/>
</dbReference>
<evidence type="ECO:0000256" key="1">
    <source>
        <dbReference type="SAM" id="MobiDB-lite"/>
    </source>
</evidence>
<keyword evidence="3" id="KW-1185">Reference proteome</keyword>
<feature type="compositionally biased region" description="Low complexity" evidence="1">
    <location>
        <begin position="1"/>
        <end position="24"/>
    </location>
</feature>
<dbReference type="EMBL" id="FJUY01000008">
    <property type="protein sequence ID" value="CZT19817.1"/>
    <property type="molecule type" value="Genomic_DNA"/>
</dbReference>
<evidence type="ECO:0000313" key="2">
    <source>
        <dbReference type="EMBL" id="CZT19817.1"/>
    </source>
</evidence>
<dbReference type="GeneID" id="35600826"/>
<accession>A0A2D3V539</accession>
<name>A0A2D3V539_9PEZI</name>
<feature type="region of interest" description="Disordered" evidence="1">
    <location>
        <begin position="1"/>
        <end position="59"/>
    </location>
</feature>